<evidence type="ECO:0000313" key="2">
    <source>
        <dbReference type="EMBL" id="CAF4612054.1"/>
    </source>
</evidence>
<name>A0A8S2Z9J5_9BILA</name>
<dbReference type="Proteomes" id="UP000681720">
    <property type="component" value="Unassembled WGS sequence"/>
</dbReference>
<protein>
    <submittedName>
        <fullName evidence="2">Uncharacterized protein</fullName>
    </submittedName>
</protein>
<evidence type="ECO:0000313" key="3">
    <source>
        <dbReference type="Proteomes" id="UP000681967"/>
    </source>
</evidence>
<dbReference type="AlphaFoldDB" id="A0A8S2Z9J5"/>
<organism evidence="2 3">
    <name type="scientific">Rotaria magnacalcarata</name>
    <dbReference type="NCBI Taxonomy" id="392030"/>
    <lineage>
        <taxon>Eukaryota</taxon>
        <taxon>Metazoa</taxon>
        <taxon>Spiralia</taxon>
        <taxon>Gnathifera</taxon>
        <taxon>Rotifera</taxon>
        <taxon>Eurotatoria</taxon>
        <taxon>Bdelloidea</taxon>
        <taxon>Philodinida</taxon>
        <taxon>Philodinidae</taxon>
        <taxon>Rotaria</taxon>
    </lineage>
</organism>
<comment type="caution">
    <text evidence="2">The sequence shown here is derived from an EMBL/GenBank/DDBJ whole genome shotgun (WGS) entry which is preliminary data.</text>
</comment>
<dbReference type="Proteomes" id="UP000681967">
    <property type="component" value="Unassembled WGS sequence"/>
</dbReference>
<dbReference type="EMBL" id="CAJOBJ010097835">
    <property type="protein sequence ID" value="CAF4572912.1"/>
    <property type="molecule type" value="Genomic_DNA"/>
</dbReference>
<accession>A0A8S2Z9J5</accession>
<gene>
    <name evidence="2" type="ORF">BYL167_LOCUS40584</name>
    <name evidence="1" type="ORF">GIL414_LOCUS37751</name>
</gene>
<dbReference type="EMBL" id="CAJOBH010100838">
    <property type="protein sequence ID" value="CAF4612054.1"/>
    <property type="molecule type" value="Genomic_DNA"/>
</dbReference>
<sequence>MNIQNLIFRLFYSTNLLYPKEKKLDDYSPIKYIKQEEEIPSFLVMSARFDMGLEFDAKRFVEKLKTTQHSVDYYTVNATHGTITTKFAENDAHKHFFTFIRHYMKYCKEI</sequence>
<evidence type="ECO:0000313" key="1">
    <source>
        <dbReference type="EMBL" id="CAF4572912.1"/>
    </source>
</evidence>
<reference evidence="2" key="1">
    <citation type="submission" date="2021-02" db="EMBL/GenBank/DDBJ databases">
        <authorList>
            <person name="Nowell W R."/>
        </authorList>
    </citation>
    <scope>NUCLEOTIDE SEQUENCE</scope>
</reference>
<proteinExistence type="predicted"/>